<evidence type="ECO:0000313" key="3">
    <source>
        <dbReference type="Proteomes" id="UP000832034"/>
    </source>
</evidence>
<dbReference type="Pfam" id="PF06356">
    <property type="entry name" value="DUF1064"/>
    <property type="match status" value="1"/>
</dbReference>
<dbReference type="Proteomes" id="UP000832034">
    <property type="component" value="Chromosome"/>
</dbReference>
<feature type="region of interest" description="Disordered" evidence="1">
    <location>
        <begin position="160"/>
        <end position="179"/>
    </location>
</feature>
<reference evidence="2" key="1">
    <citation type="submission" date="2021-12" db="EMBL/GenBank/DDBJ databases">
        <authorList>
            <person name="Veyrier F.J."/>
        </authorList>
    </citation>
    <scope>NUCLEOTIDE SEQUENCE</scope>
    <source>
        <strain evidence="2">SAG 1488-6</strain>
    </source>
</reference>
<feature type="compositionally biased region" description="Basic residues" evidence="1">
    <location>
        <begin position="160"/>
        <end position="171"/>
    </location>
</feature>
<proteinExistence type="predicted"/>
<keyword evidence="3" id="KW-1185">Reference proteome</keyword>
<protein>
    <submittedName>
        <fullName evidence="2">DUF1064 domain-containing protein</fullName>
    </submittedName>
</protein>
<organism evidence="2 3">
    <name type="scientific">Vitreoscilla stercoraria</name>
    <dbReference type="NCBI Taxonomy" id="61"/>
    <lineage>
        <taxon>Bacteria</taxon>
        <taxon>Pseudomonadati</taxon>
        <taxon>Pseudomonadota</taxon>
        <taxon>Betaproteobacteria</taxon>
        <taxon>Neisseriales</taxon>
        <taxon>Neisseriaceae</taxon>
        <taxon>Vitreoscilla</taxon>
    </lineage>
</organism>
<reference evidence="2" key="2">
    <citation type="journal article" date="2022" name="Res Sq">
        <title>Evolution of multicellular longitudinally dividing oral cavity symbionts (Neisseriaceae).</title>
        <authorList>
            <person name="Nyongesa S."/>
            <person name="Weber P."/>
            <person name="Bernet E."/>
            <person name="Pullido F."/>
            <person name="Nieckarz M."/>
            <person name="Delaby M."/>
            <person name="Nieves C."/>
            <person name="Viehboeck T."/>
            <person name="Krause N."/>
            <person name="Rivera-Millot A."/>
            <person name="Nakamura A."/>
            <person name="Vischer N."/>
            <person name="VanNieuwenhze M."/>
            <person name="Brun Y."/>
            <person name="Cava F."/>
            <person name="Bulgheresi S."/>
            <person name="Veyrier F."/>
        </authorList>
    </citation>
    <scope>NUCLEOTIDE SEQUENCE</scope>
    <source>
        <strain evidence="2">SAG 1488-6</strain>
    </source>
</reference>
<dbReference type="EMBL" id="CP091512">
    <property type="protein sequence ID" value="UOO93372.1"/>
    <property type="molecule type" value="Genomic_DNA"/>
</dbReference>
<dbReference type="InterPro" id="IPR009414">
    <property type="entry name" value="DUF1064"/>
</dbReference>
<evidence type="ECO:0000313" key="2">
    <source>
        <dbReference type="EMBL" id="UOO93372.1"/>
    </source>
</evidence>
<name>A0ABY4EJ22_VITST</name>
<accession>A0ABY4EJ22</accession>
<evidence type="ECO:0000256" key="1">
    <source>
        <dbReference type="SAM" id="MobiDB-lite"/>
    </source>
</evidence>
<sequence>MSNTAIGKQERISTVEFNRRVAAGQLVQDAKGKWREADAKTGKPKATSKYGNKITEVDGRKFDSALEAQHYQLLKQQKEAGIIADFECQVRYPIADKVLNEDGSVYSHKIDYVADFAITHLDGRIELVDVKGMVLGLYKLKKALMWHRHRIKITEIFSSHHKKAKKAGKRPKTGESKHG</sequence>
<gene>
    <name evidence="2" type="ORF">LVJ81_04915</name>
</gene>
<dbReference type="RefSeq" id="WP_019959110.1">
    <property type="nucleotide sequence ID" value="NZ_CP091512.1"/>
</dbReference>